<dbReference type="AlphaFoldDB" id="K0B8S3"/>
<dbReference type="RefSeq" id="WP_014963736.1">
    <property type="nucleotide sequence ID" value="NC_018655.1"/>
</dbReference>
<dbReference type="PANTHER" id="PTHR47628">
    <property type="match status" value="1"/>
</dbReference>
<gene>
    <name evidence="2" type="ORF">NKOR_07470</name>
</gene>
<dbReference type="STRING" id="1229908.NKOR_07470"/>
<dbReference type="SUPFAM" id="SSF53822">
    <property type="entry name" value="Periplasmic binding protein-like I"/>
    <property type="match status" value="1"/>
</dbReference>
<keyword evidence="3" id="KW-1185">Reference proteome</keyword>
<dbReference type="CDD" id="cd06355">
    <property type="entry name" value="PBP1_FmdD-like"/>
    <property type="match status" value="1"/>
</dbReference>
<feature type="transmembrane region" description="Helical" evidence="1">
    <location>
        <begin position="7"/>
        <end position="28"/>
    </location>
</feature>
<dbReference type="InterPro" id="IPR028082">
    <property type="entry name" value="Peripla_BP_I"/>
</dbReference>
<keyword evidence="1" id="KW-0812">Transmembrane</keyword>
<dbReference type="InterPro" id="IPR017777">
    <property type="entry name" value="ABC_urea-bd_UrtA"/>
</dbReference>
<reference evidence="2 3" key="1">
    <citation type="journal article" date="2012" name="J. Bacteriol.">
        <title>Draft Genome Sequence of an Ammonia-Oxidizing Archaeon, "Candidatus Nitrosopumilus koreensis" AR1, from Marine Sediment.</title>
        <authorList>
            <person name="Park S.J."/>
            <person name="Kim J.G."/>
            <person name="Jung M.Y."/>
            <person name="Kim S.J."/>
            <person name="Cha I.T."/>
            <person name="Kwon K."/>
            <person name="Lee J.H."/>
            <person name="Rhee S.K."/>
        </authorList>
    </citation>
    <scope>NUCLEOTIDE SEQUENCE [LARGE SCALE GENOMIC DNA]</scope>
    <source>
        <strain evidence="2 3">AR1</strain>
    </source>
</reference>
<dbReference type="PATRIC" id="fig|1229908.8.peg.1617"/>
<evidence type="ECO:0000256" key="1">
    <source>
        <dbReference type="SAM" id="Phobius"/>
    </source>
</evidence>
<keyword evidence="1" id="KW-0472">Membrane</keyword>
<evidence type="ECO:0000313" key="2">
    <source>
        <dbReference type="EMBL" id="AFS81355.1"/>
    </source>
</evidence>
<dbReference type="PANTHER" id="PTHR47628:SF1">
    <property type="entry name" value="ALIPHATIC AMIDASE EXPRESSION-REGULATING PROTEIN"/>
    <property type="match status" value="1"/>
</dbReference>
<dbReference type="EMBL" id="CP003842">
    <property type="protein sequence ID" value="AFS81355.1"/>
    <property type="molecule type" value="Genomic_DNA"/>
</dbReference>
<sequence>MNQRNEFVILALIGFFVFALGLFFFFSFDSESVLTPSQNISQQHDVIKVGILHSLTGTMASSELPVLNATLFAIEEINSKGGLLDKKIVPIIYDGESNGQTFASRATDLLKDDNVSVIFGGWTSASRKSMIPVLDEYDAVLFYPVQYEGLESRPNILYLGAAPNQQVIPGIIWAQENLGTKFFLVGSDYVFPYSANTIIKDYSKTYGFDIVGEEYALLGAKNFVDIVANIKKTNPDVIINTINGDSNEYFFKELRKQGITSDLIPTMSFSLSQSQISNYAVSVEDDYLVWNYFENIPSYENRQFVSNIKKTLGSKYFISDSMEAAYVGIYLYAKAVEKANSFENDDVLDKLKQITFSAPSGITGIDPTNHVYKTMRIGKILSDGQVEIIFSSQNPIPPNPYPDTRTVGEWNDFLNYLYAKWGNSWENQS</sequence>
<organism evidence="2 3">
    <name type="scientific">Candidatus Nitrosopumilus koreensis AR1</name>
    <dbReference type="NCBI Taxonomy" id="1229908"/>
    <lineage>
        <taxon>Archaea</taxon>
        <taxon>Nitrososphaerota</taxon>
        <taxon>Nitrososphaeria</taxon>
        <taxon>Nitrosopumilales</taxon>
        <taxon>Nitrosopumilaceae</taxon>
        <taxon>Nitrosopumilus</taxon>
    </lineage>
</organism>
<protein>
    <submittedName>
        <fullName evidence="2">Putative aliphatic amidase expression-regulating protein</fullName>
    </submittedName>
</protein>
<dbReference type="HOGENOM" id="CLU_027128_1_1_2"/>
<name>K0B8S3_9ARCH</name>
<dbReference type="Pfam" id="PF13433">
    <property type="entry name" value="Peripla_BP_5"/>
    <property type="match status" value="1"/>
</dbReference>
<evidence type="ECO:0000313" key="3">
    <source>
        <dbReference type="Proteomes" id="UP000006101"/>
    </source>
</evidence>
<dbReference type="GeneID" id="13724331"/>
<proteinExistence type="predicted"/>
<dbReference type="KEGG" id="nkr:NKOR_07470"/>
<keyword evidence="1" id="KW-1133">Transmembrane helix</keyword>
<dbReference type="Gene3D" id="3.40.50.2300">
    <property type="match status" value="2"/>
</dbReference>
<dbReference type="Proteomes" id="UP000006101">
    <property type="component" value="Chromosome"/>
</dbReference>
<accession>K0B8S3</accession>